<evidence type="ECO:0000313" key="2">
    <source>
        <dbReference type="Proteomes" id="UP000616151"/>
    </source>
</evidence>
<protein>
    <submittedName>
        <fullName evidence="1">Methylated-DNA--[protein]-cysteine S-methyltransferase</fullName>
    </submittedName>
</protein>
<comment type="caution">
    <text evidence="1">The sequence shown here is derived from an EMBL/GenBank/DDBJ whole genome shotgun (WGS) entry which is preliminary data.</text>
</comment>
<organism evidence="1 2">
    <name type="scientific">Taklimakanibacter albus</name>
    <dbReference type="NCBI Taxonomy" id="2800327"/>
    <lineage>
        <taxon>Bacteria</taxon>
        <taxon>Pseudomonadati</taxon>
        <taxon>Pseudomonadota</taxon>
        <taxon>Alphaproteobacteria</taxon>
        <taxon>Hyphomicrobiales</taxon>
        <taxon>Aestuariivirgaceae</taxon>
        <taxon>Taklimakanibacter</taxon>
    </lineage>
</organism>
<reference evidence="1" key="1">
    <citation type="submission" date="2021-01" db="EMBL/GenBank/DDBJ databases">
        <authorList>
            <person name="Sun Q."/>
        </authorList>
    </citation>
    <scope>NUCLEOTIDE SEQUENCE</scope>
    <source>
        <strain evidence="1">YIM B02566</strain>
    </source>
</reference>
<dbReference type="Proteomes" id="UP000616151">
    <property type="component" value="Unassembled WGS sequence"/>
</dbReference>
<evidence type="ECO:0000313" key="1">
    <source>
        <dbReference type="EMBL" id="MBK1870884.1"/>
    </source>
</evidence>
<name>A0ACC5RDW0_9HYPH</name>
<sequence length="193" mass="20550">MSQPVLYTVFDTAIGRCGIAWGPAGIVGASLPEDSANDLTARFTARHPEAREGTPPSEIADAIRRIQALLQGAADDLADIPLDETGLSEFSRRVYEIARRIPPGATRTYGDIAKEMGGLHLAREVGQALGRNPYPIIVPCHRILAAGGKTGGFSAPGGVQTKFRMLAIERAKTDTAPSLFDELPLAAPPKRTH</sequence>
<dbReference type="EMBL" id="JAENHL010000008">
    <property type="protein sequence ID" value="MBK1870884.1"/>
    <property type="molecule type" value="Genomic_DNA"/>
</dbReference>
<gene>
    <name evidence="1" type="ORF">JHL16_31250</name>
</gene>
<accession>A0ACC5RDW0</accession>
<keyword evidence="2" id="KW-1185">Reference proteome</keyword>
<proteinExistence type="predicted"/>